<organism evidence="1 2">
    <name type="scientific">Hoyosella subflava (strain DSM 45089 / JCM 17490 / NBRC 109087 / DQS3-9A1)</name>
    <name type="common">Amycolicicoccus subflavus</name>
    <dbReference type="NCBI Taxonomy" id="443218"/>
    <lineage>
        <taxon>Bacteria</taxon>
        <taxon>Bacillati</taxon>
        <taxon>Actinomycetota</taxon>
        <taxon>Actinomycetes</taxon>
        <taxon>Mycobacteriales</taxon>
        <taxon>Hoyosellaceae</taxon>
        <taxon>Hoyosella</taxon>
    </lineage>
</organism>
<keyword evidence="2" id="KW-1185">Reference proteome</keyword>
<dbReference type="AlphaFoldDB" id="F6ENJ0"/>
<dbReference type="KEGG" id="asd:AS9A_3214"/>
<proteinExistence type="predicted"/>
<sequence length="39" mass="4195">MIRCHISHHGRLTQGTDIDADILGGTGRPLRDPVTVATI</sequence>
<dbReference type="Proteomes" id="UP000009235">
    <property type="component" value="Chromosome"/>
</dbReference>
<evidence type="ECO:0000313" key="1">
    <source>
        <dbReference type="EMBL" id="AEF41659.1"/>
    </source>
</evidence>
<evidence type="ECO:0000313" key="2">
    <source>
        <dbReference type="Proteomes" id="UP000009235"/>
    </source>
</evidence>
<name>F6ENJ0_HOYSD</name>
<accession>F6ENJ0</accession>
<dbReference type="HOGENOM" id="CLU_3303703_0_0_11"/>
<protein>
    <submittedName>
        <fullName evidence="1">Uncharacterized protein</fullName>
    </submittedName>
</protein>
<dbReference type="EMBL" id="CP002786">
    <property type="protein sequence ID" value="AEF41659.1"/>
    <property type="molecule type" value="Genomic_DNA"/>
</dbReference>
<reference evidence="1 2" key="1">
    <citation type="journal article" date="2011" name="J. Bacteriol.">
        <title>Complete genome sequence of Amycolicicoccus subflavus DQS3-9A1T, an actinomycete isolated from crude oil-polluted soil.</title>
        <authorList>
            <person name="Cai M."/>
            <person name="Chen W.M."/>
            <person name="Nie Y."/>
            <person name="Chi C.Q."/>
            <person name="Wang Y.N."/>
            <person name="Tang Y.Q."/>
            <person name="Li G.Y."/>
            <person name="Wu X.L."/>
        </authorList>
    </citation>
    <scope>NUCLEOTIDE SEQUENCE [LARGE SCALE GENOMIC DNA]</scope>
    <source>
        <strain evidence="2">DSM 45089 / DQS3-9A1</strain>
    </source>
</reference>
<gene>
    <name evidence="1" type="ordered locus">AS9A_3214</name>
</gene>